<reference evidence="2 3" key="1">
    <citation type="submission" date="2021-03" db="EMBL/GenBank/DDBJ databases">
        <authorList>
            <person name="King G.J."/>
            <person name="Bancroft I."/>
            <person name="Baten A."/>
            <person name="Bloomfield J."/>
            <person name="Borpatragohain P."/>
            <person name="He Z."/>
            <person name="Irish N."/>
            <person name="Irwin J."/>
            <person name="Liu K."/>
            <person name="Mauleon R.P."/>
            <person name="Moore J."/>
            <person name="Morris R."/>
            <person name="Ostergaard L."/>
            <person name="Wang B."/>
            <person name="Wells R."/>
        </authorList>
    </citation>
    <scope>NUCLEOTIDE SEQUENCE [LARGE SCALE GENOMIC DNA]</scope>
    <source>
        <strain evidence="2">R-o-18</strain>
        <tissue evidence="2">Leaf</tissue>
    </source>
</reference>
<feature type="region of interest" description="Disordered" evidence="1">
    <location>
        <begin position="266"/>
        <end position="300"/>
    </location>
</feature>
<feature type="compositionally biased region" description="Polar residues" evidence="1">
    <location>
        <begin position="15"/>
        <end position="34"/>
    </location>
</feature>
<sequence length="378" mass="43306">MDQNMEPAQHGDQDVLNNSTEVRPSDRTNQTNRAVYQIDPRTSAMEYQLEPRPDETIVEQDLAWVRKNPKTDMHFHPVDHPNSPTCVLLLTAVHPSGSDEPGHLVVNQRTTFFLRWLALDCGYIKRHSASLDDPFNSSMFQKCHLPSRIISNTQLKATLAGLFSFHLFICSSLHKSLLLFLVGSGLYLYSFRNPVGVVEEKPCCLKRNPALGQLRRIHIKISSSFFLFSFTHKRMFGLHKKSNQASKPQQDEQFASTEFDFLQKQRNKMKRQNRLDDDENRVRNGDRPITKAKRSNNTLGRNELQTYASLEKMLHKAIFAIQQLKKKENTNTSSAPKQHCNFSSLSNSYLKTNVFSFDKSKKAMKTTSKALFGALQMP</sequence>
<dbReference type="Proteomes" id="UP000823674">
    <property type="component" value="Chromosome A08"/>
</dbReference>
<protein>
    <submittedName>
        <fullName evidence="2">Uncharacterized protein</fullName>
    </submittedName>
</protein>
<evidence type="ECO:0000256" key="1">
    <source>
        <dbReference type="SAM" id="MobiDB-lite"/>
    </source>
</evidence>
<evidence type="ECO:0000313" key="3">
    <source>
        <dbReference type="Proteomes" id="UP000823674"/>
    </source>
</evidence>
<accession>A0ABQ7LQI6</accession>
<organism evidence="2 3">
    <name type="scientific">Brassica rapa subsp. trilocularis</name>
    <dbReference type="NCBI Taxonomy" id="1813537"/>
    <lineage>
        <taxon>Eukaryota</taxon>
        <taxon>Viridiplantae</taxon>
        <taxon>Streptophyta</taxon>
        <taxon>Embryophyta</taxon>
        <taxon>Tracheophyta</taxon>
        <taxon>Spermatophyta</taxon>
        <taxon>Magnoliopsida</taxon>
        <taxon>eudicotyledons</taxon>
        <taxon>Gunneridae</taxon>
        <taxon>Pentapetalae</taxon>
        <taxon>rosids</taxon>
        <taxon>malvids</taxon>
        <taxon>Brassicales</taxon>
        <taxon>Brassicaceae</taxon>
        <taxon>Brassiceae</taxon>
        <taxon>Brassica</taxon>
    </lineage>
</organism>
<dbReference type="EMBL" id="JADBGQ010000007">
    <property type="protein sequence ID" value="KAG5388833.1"/>
    <property type="molecule type" value="Genomic_DNA"/>
</dbReference>
<comment type="caution">
    <text evidence="2">The sequence shown here is derived from an EMBL/GenBank/DDBJ whole genome shotgun (WGS) entry which is preliminary data.</text>
</comment>
<feature type="region of interest" description="Disordered" evidence="1">
    <location>
        <begin position="1"/>
        <end position="34"/>
    </location>
</feature>
<evidence type="ECO:0000313" key="2">
    <source>
        <dbReference type="EMBL" id="KAG5388833.1"/>
    </source>
</evidence>
<name>A0ABQ7LQI6_BRACM</name>
<proteinExistence type="predicted"/>
<feature type="compositionally biased region" description="Basic and acidic residues" evidence="1">
    <location>
        <begin position="280"/>
        <end position="289"/>
    </location>
</feature>
<gene>
    <name evidence="2" type="primary">A08g505400.1_BraROA</name>
    <name evidence="2" type="ORF">IGI04_030374</name>
</gene>
<keyword evidence="3" id="KW-1185">Reference proteome</keyword>